<evidence type="ECO:0000313" key="1">
    <source>
        <dbReference type="EMBL" id="UUZ44655.1"/>
    </source>
</evidence>
<organism evidence="1 2">
    <name type="scientific">Janibacter limosus</name>
    <dbReference type="NCBI Taxonomy" id="53458"/>
    <lineage>
        <taxon>Bacteria</taxon>
        <taxon>Bacillati</taxon>
        <taxon>Actinomycetota</taxon>
        <taxon>Actinomycetes</taxon>
        <taxon>Micrococcales</taxon>
        <taxon>Intrasporangiaceae</taxon>
        <taxon>Janibacter</taxon>
    </lineage>
</organism>
<reference evidence="1" key="1">
    <citation type="submission" date="2021-11" db="EMBL/GenBank/DDBJ databases">
        <title>Study of the species diversity of bacterial strains isolated from a unique natural object - Shulgan-Tash cave (Bashkiria).</title>
        <authorList>
            <person name="Sazanova A.L."/>
            <person name="Chirak E.R."/>
            <person name="Safronova V.I."/>
        </authorList>
    </citation>
    <scope>NUCLEOTIDE SEQUENCE</scope>
    <source>
        <strain evidence="1">P1</strain>
    </source>
</reference>
<evidence type="ECO:0000313" key="2">
    <source>
        <dbReference type="Proteomes" id="UP001059663"/>
    </source>
</evidence>
<accession>A0AC61U3S9</accession>
<protein>
    <submittedName>
        <fullName evidence="1">Uncharacterized protein</fullName>
    </submittedName>
</protein>
<dbReference type="EMBL" id="CP087977">
    <property type="protein sequence ID" value="UUZ44655.1"/>
    <property type="molecule type" value="Genomic_DNA"/>
</dbReference>
<name>A0AC61U3S9_9MICO</name>
<gene>
    <name evidence="1" type="ORF">LP422_20340</name>
</gene>
<sequence length="227" mass="26036">MDLDSDMTSRLDEVVDELLEESRGDEVDIAGLTDSLKGKWRGKLSGDLRQVLHRYDRVAVLIDNLDKTWEKGVDFSNLSHFILSLLITSGKLQGDFAKEKAGKSVRLTLTIFLRTDIYDVLKSHAREPDKISVDTIEWRDEELLIRVLEDRYIANRSGRSADIDSLWVDVFAPEVQSMATRDYLLWRPLPRPRDLIFIANSALTTAINRRHSRVLSQDFIQAEANYS</sequence>
<dbReference type="Proteomes" id="UP001059663">
    <property type="component" value="Chromosome"/>
</dbReference>
<proteinExistence type="predicted"/>